<evidence type="ECO:0000313" key="2">
    <source>
        <dbReference type="EMBL" id="CAF4511322.1"/>
    </source>
</evidence>
<evidence type="ECO:0000313" key="3">
    <source>
        <dbReference type="EMBL" id="CAF4597699.1"/>
    </source>
</evidence>
<proteinExistence type="predicted"/>
<dbReference type="InterPro" id="IPR017853">
    <property type="entry name" value="GH"/>
</dbReference>
<dbReference type="Proteomes" id="UP000681720">
    <property type="component" value="Unassembled WGS sequence"/>
</dbReference>
<dbReference type="Gene3D" id="3.20.20.80">
    <property type="entry name" value="Glycosidases"/>
    <property type="match status" value="1"/>
</dbReference>
<dbReference type="Proteomes" id="UP000676336">
    <property type="component" value="Unassembled WGS sequence"/>
</dbReference>
<sequence length="58" mass="6790">MGALRERLGRSEPFDIKYVEIGNEDFFAASSYSYRWPAFYNVLSQRYPNITFIATTTK</sequence>
<organism evidence="3 4">
    <name type="scientific">Rotaria magnacalcarata</name>
    <dbReference type="NCBI Taxonomy" id="392030"/>
    <lineage>
        <taxon>Eukaryota</taxon>
        <taxon>Metazoa</taxon>
        <taxon>Spiralia</taxon>
        <taxon>Gnathifera</taxon>
        <taxon>Rotifera</taxon>
        <taxon>Eurotatoria</taxon>
        <taxon>Bdelloidea</taxon>
        <taxon>Philodinida</taxon>
        <taxon>Philodinidae</taxon>
        <taxon>Rotaria</taxon>
    </lineage>
</organism>
<dbReference type="PANTHER" id="PTHR31776:SF0">
    <property type="entry name" value="ALPHA-L-ARABINOFURANOSIDASE 1"/>
    <property type="match status" value="1"/>
</dbReference>
<evidence type="ECO:0000313" key="4">
    <source>
        <dbReference type="Proteomes" id="UP000681720"/>
    </source>
</evidence>
<name>A0A8S2YXZ1_9BILA</name>
<dbReference type="InterPro" id="IPR055235">
    <property type="entry name" value="ASD1_cat"/>
</dbReference>
<feature type="non-terminal residue" evidence="3">
    <location>
        <position position="58"/>
    </location>
</feature>
<reference evidence="3" key="1">
    <citation type="submission" date="2021-02" db="EMBL/GenBank/DDBJ databases">
        <authorList>
            <person name="Nowell W R."/>
        </authorList>
    </citation>
    <scope>NUCLEOTIDE SEQUENCE</scope>
</reference>
<dbReference type="PANTHER" id="PTHR31776">
    <property type="entry name" value="ALPHA-L-ARABINOFURANOSIDASE 1"/>
    <property type="match status" value="1"/>
</dbReference>
<evidence type="ECO:0000259" key="1">
    <source>
        <dbReference type="Pfam" id="PF22848"/>
    </source>
</evidence>
<feature type="domain" description="Alpha-L-arabinofuranosidase 1 catalytic" evidence="1">
    <location>
        <begin position="2"/>
        <end position="57"/>
    </location>
</feature>
<dbReference type="EMBL" id="CAJOBJ010103207">
    <property type="protein sequence ID" value="CAF4597699.1"/>
    <property type="molecule type" value="Genomic_DNA"/>
</dbReference>
<gene>
    <name evidence="3" type="ORF">GIL414_LOCUS38781</name>
    <name evidence="2" type="ORF">SMN809_LOCUS35377</name>
</gene>
<dbReference type="AlphaFoldDB" id="A0A8S2YXZ1"/>
<comment type="caution">
    <text evidence="3">The sequence shown here is derived from an EMBL/GenBank/DDBJ whole genome shotgun (WGS) entry which is preliminary data.</text>
</comment>
<dbReference type="GO" id="GO:0046556">
    <property type="term" value="F:alpha-L-arabinofuranosidase activity"/>
    <property type="evidence" value="ECO:0007669"/>
    <property type="project" value="TreeGrafter"/>
</dbReference>
<dbReference type="Pfam" id="PF22848">
    <property type="entry name" value="ASD1_dom"/>
    <property type="match status" value="1"/>
</dbReference>
<protein>
    <recommendedName>
        <fullName evidence="1">Alpha-L-arabinofuranosidase 1 catalytic domain-containing protein</fullName>
    </recommendedName>
</protein>
<dbReference type="SUPFAM" id="SSF51445">
    <property type="entry name" value="(Trans)glycosidases"/>
    <property type="match status" value="1"/>
</dbReference>
<dbReference type="InterPro" id="IPR051563">
    <property type="entry name" value="Glycosyl_Hydrolase_51"/>
</dbReference>
<dbReference type="EMBL" id="CAJOBI010084203">
    <property type="protein sequence ID" value="CAF4511322.1"/>
    <property type="molecule type" value="Genomic_DNA"/>
</dbReference>
<accession>A0A8S2YXZ1</accession>